<dbReference type="PANTHER" id="PTHR23517:SF13">
    <property type="entry name" value="MAJOR FACILITATOR SUPERFAMILY MFS_1"/>
    <property type="match status" value="1"/>
</dbReference>
<evidence type="ECO:0000256" key="6">
    <source>
        <dbReference type="ARBA" id="ARBA00023136"/>
    </source>
</evidence>
<keyword evidence="5 7" id="KW-1133">Transmembrane helix</keyword>
<dbReference type="GO" id="GO:0022857">
    <property type="term" value="F:transmembrane transporter activity"/>
    <property type="evidence" value="ECO:0007669"/>
    <property type="project" value="InterPro"/>
</dbReference>
<dbReference type="InterPro" id="IPR020846">
    <property type="entry name" value="MFS_dom"/>
</dbReference>
<evidence type="ECO:0000256" key="3">
    <source>
        <dbReference type="ARBA" id="ARBA00022475"/>
    </source>
</evidence>
<feature type="transmembrane region" description="Helical" evidence="7">
    <location>
        <begin position="60"/>
        <end position="78"/>
    </location>
</feature>
<dbReference type="SUPFAM" id="SSF103473">
    <property type="entry name" value="MFS general substrate transporter"/>
    <property type="match status" value="1"/>
</dbReference>
<comment type="subcellular location">
    <subcellularLocation>
        <location evidence="1">Cell membrane</location>
        <topology evidence="1">Multi-pass membrane protein</topology>
    </subcellularLocation>
</comment>
<gene>
    <name evidence="9" type="ORF">IAC56_00480</name>
</gene>
<feature type="transmembrane region" description="Helical" evidence="7">
    <location>
        <begin position="260"/>
        <end position="284"/>
    </location>
</feature>
<feature type="transmembrane region" description="Helical" evidence="7">
    <location>
        <begin position="316"/>
        <end position="340"/>
    </location>
</feature>
<evidence type="ECO:0000256" key="2">
    <source>
        <dbReference type="ARBA" id="ARBA00022448"/>
    </source>
</evidence>
<evidence type="ECO:0000256" key="1">
    <source>
        <dbReference type="ARBA" id="ARBA00004651"/>
    </source>
</evidence>
<dbReference type="AlphaFoldDB" id="A0A9D1LFG8"/>
<keyword evidence="3" id="KW-1003">Cell membrane</keyword>
<dbReference type="PANTHER" id="PTHR23517">
    <property type="entry name" value="RESISTANCE PROTEIN MDTM, PUTATIVE-RELATED-RELATED"/>
    <property type="match status" value="1"/>
</dbReference>
<feature type="transmembrane region" description="Helical" evidence="7">
    <location>
        <begin position="119"/>
        <end position="137"/>
    </location>
</feature>
<keyword evidence="4 7" id="KW-0812">Transmembrane</keyword>
<feature type="transmembrane region" description="Helical" evidence="7">
    <location>
        <begin position="227"/>
        <end position="248"/>
    </location>
</feature>
<feature type="transmembrane region" description="Helical" evidence="7">
    <location>
        <begin position="291"/>
        <end position="310"/>
    </location>
</feature>
<feature type="transmembrane region" description="Helical" evidence="7">
    <location>
        <begin position="25"/>
        <end position="48"/>
    </location>
</feature>
<dbReference type="PROSITE" id="PS50850">
    <property type="entry name" value="MFS"/>
    <property type="match status" value="1"/>
</dbReference>
<feature type="transmembrane region" description="Helical" evidence="7">
    <location>
        <begin position="387"/>
        <end position="405"/>
    </location>
</feature>
<sequence>MAIEFEQKSLAHPEGDSIRRRAFSFFVAAFCLICCFLTAATAIPMMAFWTHDLSLSASEVAMSVVSYFGGCVLTLVLFARLSNFLGRKPVVVFALAFGAIACYLFSISQSASELYVGRFLQGLSCGLATSSGMSWVVDTAPPARAWLGTALTAAGPNIGLSLGTLLTGVFIEYDVLSPQSLFDACVLLLVICIILAILGTETMRLGTESIGQVLIPKIAIPIRLRRLFILSITAFVGTWGVSSFFQGFSAKFAQIVFGESSVLLAAVTYLLLIIPTAITGLVSGRFDAAKTLLVMISAFAVGAGGVFVTLNMQCAGAFMVFVALCGASIGGTCCSGLKLLLMDATLRERAGLISALYLGAYVGSGIPNFSIGQFARDASMATISSGFAVWIAVTWLIIITVFLLIKHKPSESESKRFS</sequence>
<feature type="transmembrane region" description="Helical" evidence="7">
    <location>
        <begin position="352"/>
        <end position="375"/>
    </location>
</feature>
<evidence type="ECO:0000313" key="9">
    <source>
        <dbReference type="EMBL" id="HIU36747.1"/>
    </source>
</evidence>
<comment type="caution">
    <text evidence="9">The sequence shown here is derived from an EMBL/GenBank/DDBJ whole genome shotgun (WGS) entry which is preliminary data.</text>
</comment>
<evidence type="ECO:0000313" key="10">
    <source>
        <dbReference type="Proteomes" id="UP000824083"/>
    </source>
</evidence>
<accession>A0A9D1LFG8</accession>
<evidence type="ECO:0000256" key="5">
    <source>
        <dbReference type="ARBA" id="ARBA00022989"/>
    </source>
</evidence>
<dbReference type="Gene3D" id="1.20.1250.20">
    <property type="entry name" value="MFS general substrate transporter like domains"/>
    <property type="match status" value="1"/>
</dbReference>
<dbReference type="InterPro" id="IPR011701">
    <property type="entry name" value="MFS"/>
</dbReference>
<feature type="transmembrane region" description="Helical" evidence="7">
    <location>
        <begin position="149"/>
        <end position="171"/>
    </location>
</feature>
<dbReference type="Pfam" id="PF07690">
    <property type="entry name" value="MFS_1"/>
    <property type="match status" value="1"/>
</dbReference>
<dbReference type="Proteomes" id="UP000824083">
    <property type="component" value="Unassembled WGS sequence"/>
</dbReference>
<evidence type="ECO:0000256" key="4">
    <source>
        <dbReference type="ARBA" id="ARBA00022692"/>
    </source>
</evidence>
<keyword evidence="2" id="KW-0813">Transport</keyword>
<keyword evidence="6 7" id="KW-0472">Membrane</keyword>
<proteinExistence type="predicted"/>
<organism evidence="9 10">
    <name type="scientific">Candidatus Aphodousia faecigallinarum</name>
    <dbReference type="NCBI Taxonomy" id="2840677"/>
    <lineage>
        <taxon>Bacteria</taxon>
        <taxon>Pseudomonadati</taxon>
        <taxon>Pseudomonadota</taxon>
        <taxon>Betaproteobacteria</taxon>
        <taxon>Burkholderiales</taxon>
        <taxon>Sutterellaceae</taxon>
        <taxon>Sutterellaceae incertae sedis</taxon>
        <taxon>Candidatus Aphodousia</taxon>
    </lineage>
</organism>
<feature type="transmembrane region" description="Helical" evidence="7">
    <location>
        <begin position="177"/>
        <end position="198"/>
    </location>
</feature>
<evidence type="ECO:0000256" key="7">
    <source>
        <dbReference type="SAM" id="Phobius"/>
    </source>
</evidence>
<evidence type="ECO:0000259" key="8">
    <source>
        <dbReference type="PROSITE" id="PS50850"/>
    </source>
</evidence>
<feature type="transmembrane region" description="Helical" evidence="7">
    <location>
        <begin position="90"/>
        <end position="107"/>
    </location>
</feature>
<dbReference type="EMBL" id="DVMY01000015">
    <property type="protein sequence ID" value="HIU36747.1"/>
    <property type="molecule type" value="Genomic_DNA"/>
</dbReference>
<dbReference type="GO" id="GO:0005886">
    <property type="term" value="C:plasma membrane"/>
    <property type="evidence" value="ECO:0007669"/>
    <property type="project" value="UniProtKB-SubCell"/>
</dbReference>
<dbReference type="InterPro" id="IPR036259">
    <property type="entry name" value="MFS_trans_sf"/>
</dbReference>
<protein>
    <submittedName>
        <fullName evidence="9">MFS transporter</fullName>
    </submittedName>
</protein>
<reference evidence="9" key="1">
    <citation type="submission" date="2020-10" db="EMBL/GenBank/DDBJ databases">
        <authorList>
            <person name="Gilroy R."/>
        </authorList>
    </citation>
    <scope>NUCLEOTIDE SEQUENCE</scope>
    <source>
        <strain evidence="9">7463</strain>
    </source>
</reference>
<reference evidence="9" key="2">
    <citation type="journal article" date="2021" name="PeerJ">
        <title>Extensive microbial diversity within the chicken gut microbiome revealed by metagenomics and culture.</title>
        <authorList>
            <person name="Gilroy R."/>
            <person name="Ravi A."/>
            <person name="Getino M."/>
            <person name="Pursley I."/>
            <person name="Horton D.L."/>
            <person name="Alikhan N.F."/>
            <person name="Baker D."/>
            <person name="Gharbi K."/>
            <person name="Hall N."/>
            <person name="Watson M."/>
            <person name="Adriaenssens E.M."/>
            <person name="Foster-Nyarko E."/>
            <person name="Jarju S."/>
            <person name="Secka A."/>
            <person name="Antonio M."/>
            <person name="Oren A."/>
            <person name="Chaudhuri R.R."/>
            <person name="La Ragione R."/>
            <person name="Hildebrand F."/>
            <person name="Pallen M.J."/>
        </authorList>
    </citation>
    <scope>NUCLEOTIDE SEQUENCE</scope>
    <source>
        <strain evidence="9">7463</strain>
    </source>
</reference>
<name>A0A9D1LFG8_9BURK</name>
<dbReference type="InterPro" id="IPR050171">
    <property type="entry name" value="MFS_Transporters"/>
</dbReference>
<feature type="domain" description="Major facilitator superfamily (MFS) profile" evidence="8">
    <location>
        <begin position="24"/>
        <end position="409"/>
    </location>
</feature>